<dbReference type="PRINTS" id="PR00625">
    <property type="entry name" value="JDOMAIN"/>
</dbReference>
<dbReference type="Pfam" id="PF00226">
    <property type="entry name" value="DnaJ"/>
    <property type="match status" value="1"/>
</dbReference>
<evidence type="ECO:0000313" key="3">
    <source>
        <dbReference type="EMBL" id="QTU90361.1"/>
    </source>
</evidence>
<sequence>MYFKFLKCRLDCNLAIPKFCSRNLVTKRKCYYSVLGLSPGATVGEIKSAYYNLSMIYHPDKNDGSAEAAEKFRSITEAYDILSNINRKKLYDKGLHNPSTSSTDTCKTKDNFKNRSSVPQYGRTPYYDFDSWTKAHYGRTFRQDQSEKARVNNLKRSEIDAKANRKIDISLMGILVVFLTLSCLLEYIYESNLDKVKETNKKR</sequence>
<feature type="transmembrane region" description="Helical" evidence="1">
    <location>
        <begin position="169"/>
        <end position="189"/>
    </location>
</feature>
<dbReference type="PROSITE" id="PS00636">
    <property type="entry name" value="DNAJ_1"/>
    <property type="match status" value="1"/>
</dbReference>
<dbReference type="PANTHER" id="PTHR44873:SF1">
    <property type="entry name" value="DNAJ HOMOLOG SUBFAMILY C MEMBER 30, MITOCHONDRIAL"/>
    <property type="match status" value="1"/>
</dbReference>
<dbReference type="CDD" id="cd06257">
    <property type="entry name" value="DnaJ"/>
    <property type="match status" value="1"/>
</dbReference>
<protein>
    <submittedName>
        <fullName evidence="3">DnaJ homolog subfamily C member 30</fullName>
    </submittedName>
</protein>
<keyword evidence="1" id="KW-0472">Membrane</keyword>
<name>A0A8B0H642_NILLU</name>
<dbReference type="InterPro" id="IPR053025">
    <property type="entry name" value="Mito_ATP_Synthase-Asso"/>
</dbReference>
<dbReference type="InterPro" id="IPR036869">
    <property type="entry name" value="J_dom_sf"/>
</dbReference>
<dbReference type="InterPro" id="IPR001623">
    <property type="entry name" value="DnaJ_domain"/>
</dbReference>
<proteinExistence type="evidence at transcript level"/>
<feature type="domain" description="J" evidence="2">
    <location>
        <begin position="30"/>
        <end position="95"/>
    </location>
</feature>
<dbReference type="SUPFAM" id="SSF46565">
    <property type="entry name" value="Chaperone J-domain"/>
    <property type="match status" value="1"/>
</dbReference>
<dbReference type="AlphaFoldDB" id="A0A8B0H642"/>
<dbReference type="PANTHER" id="PTHR44873">
    <property type="entry name" value="DNAJ HOMOLOG SUBFAMILY C MEMBER 30, MITOCHONDRIAL"/>
    <property type="match status" value="1"/>
</dbReference>
<evidence type="ECO:0000259" key="2">
    <source>
        <dbReference type="PROSITE" id="PS50076"/>
    </source>
</evidence>
<dbReference type="Gene3D" id="1.10.287.110">
    <property type="entry name" value="DnaJ domain"/>
    <property type="match status" value="1"/>
</dbReference>
<keyword evidence="1" id="KW-1133">Transmembrane helix</keyword>
<dbReference type="InterPro" id="IPR018253">
    <property type="entry name" value="DnaJ_domain_CS"/>
</dbReference>
<keyword evidence="1" id="KW-0812">Transmembrane</keyword>
<organism evidence="3">
    <name type="scientific">Nilaparvata lugens</name>
    <name type="common">Brown planthopper</name>
    <dbReference type="NCBI Taxonomy" id="108931"/>
    <lineage>
        <taxon>Eukaryota</taxon>
        <taxon>Metazoa</taxon>
        <taxon>Ecdysozoa</taxon>
        <taxon>Arthropoda</taxon>
        <taxon>Hexapoda</taxon>
        <taxon>Insecta</taxon>
        <taxon>Pterygota</taxon>
        <taxon>Neoptera</taxon>
        <taxon>Paraneoptera</taxon>
        <taxon>Hemiptera</taxon>
        <taxon>Auchenorrhyncha</taxon>
        <taxon>Fulgoroidea</taxon>
        <taxon>Delphacidae</taxon>
        <taxon>Delphacinae</taxon>
        <taxon>Nilaparvata</taxon>
    </lineage>
</organism>
<dbReference type="EMBL" id="MW551888">
    <property type="protein sequence ID" value="QTU90361.1"/>
    <property type="molecule type" value="mRNA"/>
</dbReference>
<dbReference type="SMART" id="SM00271">
    <property type="entry name" value="DnaJ"/>
    <property type="match status" value="1"/>
</dbReference>
<dbReference type="PROSITE" id="PS50076">
    <property type="entry name" value="DNAJ_2"/>
    <property type="match status" value="1"/>
</dbReference>
<reference evidence="3" key="1">
    <citation type="journal article" name="Genes (Basel)">
        <title>HSP70/DNAJ Family of Genes in the Brown Planthopper, Nilaparvata lugens: Diversity and Function.</title>
        <authorList>
            <person name="Chen X."/>
            <person name="Li Z.D."/>
            <person name="Li D.T."/>
            <person name="Jiang M.X."/>
            <person name="Zhang C.X."/>
        </authorList>
    </citation>
    <scope>NUCLEOTIDE SEQUENCE</scope>
</reference>
<evidence type="ECO:0000256" key="1">
    <source>
        <dbReference type="SAM" id="Phobius"/>
    </source>
</evidence>
<accession>A0A8B0H642</accession>